<dbReference type="InterPro" id="IPR013112">
    <property type="entry name" value="FAD-bd_8"/>
</dbReference>
<dbReference type="SUPFAM" id="SSF52343">
    <property type="entry name" value="Ferredoxin reductase-like, C-terminal NADP-linked domain"/>
    <property type="match status" value="1"/>
</dbReference>
<reference evidence="10" key="1">
    <citation type="journal article" date="2016" name="Nat. Commun.">
        <title>The Gonium pectorale genome demonstrates co-option of cell cycle regulation during the evolution of multicellularity.</title>
        <authorList>
            <person name="Hanschen E.R."/>
            <person name="Marriage T.N."/>
            <person name="Ferris P.J."/>
            <person name="Hamaji T."/>
            <person name="Toyoda A."/>
            <person name="Fujiyama A."/>
            <person name="Neme R."/>
            <person name="Noguchi H."/>
            <person name="Minakuchi Y."/>
            <person name="Suzuki M."/>
            <person name="Kawai-Toyooka H."/>
            <person name="Smith D.R."/>
            <person name="Sparks H."/>
            <person name="Anderson J."/>
            <person name="Bakaric R."/>
            <person name="Luria V."/>
            <person name="Karger A."/>
            <person name="Kirschner M.W."/>
            <person name="Durand P.M."/>
            <person name="Michod R.E."/>
            <person name="Nozaki H."/>
            <person name="Olson B.J."/>
        </authorList>
    </citation>
    <scope>NUCLEOTIDE SEQUENCE [LARGE SCALE GENOMIC DNA]</scope>
    <source>
        <strain evidence="10">NIES-2863</strain>
    </source>
</reference>
<feature type="transmembrane region" description="Helical" evidence="7">
    <location>
        <begin position="163"/>
        <end position="184"/>
    </location>
</feature>
<feature type="transmembrane region" description="Helical" evidence="7">
    <location>
        <begin position="230"/>
        <end position="248"/>
    </location>
</feature>
<evidence type="ECO:0000256" key="3">
    <source>
        <dbReference type="ARBA" id="ARBA00022989"/>
    </source>
</evidence>
<accession>A0A150H2J4</accession>
<organism evidence="9 10">
    <name type="scientific">Gonium pectorale</name>
    <name type="common">Green alga</name>
    <dbReference type="NCBI Taxonomy" id="33097"/>
    <lineage>
        <taxon>Eukaryota</taxon>
        <taxon>Viridiplantae</taxon>
        <taxon>Chlorophyta</taxon>
        <taxon>core chlorophytes</taxon>
        <taxon>Chlorophyceae</taxon>
        <taxon>CS clade</taxon>
        <taxon>Chlamydomonadales</taxon>
        <taxon>Volvocaceae</taxon>
        <taxon>Gonium</taxon>
    </lineage>
</organism>
<dbReference type="InterPro" id="IPR050369">
    <property type="entry name" value="RBOH/FRE"/>
</dbReference>
<feature type="domain" description="FAD-binding FR-type" evidence="8">
    <location>
        <begin position="278"/>
        <end position="392"/>
    </location>
</feature>
<feature type="transmembrane region" description="Helical" evidence="7">
    <location>
        <begin position="204"/>
        <end position="223"/>
    </location>
</feature>
<sequence>MVGPDGLSALDALLVAVWISLHAMWIYTSTASMLELRSSMLAAASSPVTAGESSDAAATEPPSAPATVASQPPVALAAADSSSPAAGDANGEEDGGGDSGGYDWLAYMIALPLSQFLTDEIAYLAGIVGRLDVLLLFFPLPRCNFLAWMLGTEWGTLIKYHRWLGHGTLIAFTLHGVMYMALWAQQGVLAEEMKWGTYYVNNRAGMVSLAGGWALWLTSLGPVRRRLFNQVFYPTHIVGALVFMLFAFMHVPDMAPWVLPGVFLYLLDVVLRNIQPWFNATSVTTAANAQLSADGSLVTLAIPACESVHWVAGDVVFLKVPSVSRWQWHPFTVASSPAASGPSSRSGGGQQALVVHIKRYSRWTKRFLALLAADPSPHALYVSGPHSPPGSGSVADKLLEYDSAVLVAGGIGVATVLPVIREAIARRRRGQPARPRRVSLLFVSRNAEELSLLPPDVVREAARDGKDSWLDVRLFCTAAPATHGAPAAAAATGASDSRGGIEKAPSTQGAGSSRLADFYWPTHAGAQPSPIASTRPRPLSSAYVLGPLTWALAVALSFTGGFAGLLACKAYDAHQDRTVLVREDLAYLGCLQFAALGFGAMFPPAVLMMCVHATQTRRSEGSRRSAVYRLKRPMSAVVAPLYAQPWTGYYDGGGGSGGSGAQATKSFHVSASSASRCLAVAAPSGAAGAGGASGDAFGNRGSGCADPEKGCGYDADGGGYGGEVPAMPSSLMEHGRPDIVKLLRDAAASAAVGAGAGAGGLSDGGNGADPAVGVFVGGPAALVAAVREAAAESNGVWRGRDGRAFLEPLAAEAGRELLEQLLRELPERQPTRFRLEGARLTNLLTGGLLLLAPGDDGDGEHRLIGGVVAFPSHWSIADKLGMSLSGVHEPVPRWRSDVARPANAFLSRLAVGKAFTRWNWTLSPTAELHLSRLPRSGVIVFTIRTYLQPLTEAVRDRPLVASALADALRDLPYDHLQYKSDLQLRLPAVLAFLDEAAAAPHAAASVAL</sequence>
<gene>
    <name evidence="9" type="ORF">GPECTOR_2g940</name>
</gene>
<keyword evidence="5 7" id="KW-0472">Membrane</keyword>
<protein>
    <recommendedName>
        <fullName evidence="8">FAD-binding FR-type domain-containing protein</fullName>
    </recommendedName>
</protein>
<dbReference type="InterPro" id="IPR039261">
    <property type="entry name" value="FNR_nucleotide-bd"/>
</dbReference>
<keyword evidence="10" id="KW-1185">Reference proteome</keyword>
<evidence type="ECO:0000313" key="9">
    <source>
        <dbReference type="EMBL" id="KXZ56058.1"/>
    </source>
</evidence>
<comment type="subcellular location">
    <subcellularLocation>
        <location evidence="1">Membrane</location>
        <topology evidence="1">Multi-pass membrane protein</topology>
    </subcellularLocation>
</comment>
<evidence type="ECO:0000256" key="7">
    <source>
        <dbReference type="SAM" id="Phobius"/>
    </source>
</evidence>
<dbReference type="GO" id="GO:0016491">
    <property type="term" value="F:oxidoreductase activity"/>
    <property type="evidence" value="ECO:0007669"/>
    <property type="project" value="UniProtKB-KW"/>
</dbReference>
<dbReference type="Pfam" id="PF08030">
    <property type="entry name" value="NAD_binding_6"/>
    <property type="match status" value="1"/>
</dbReference>
<dbReference type="OrthoDB" id="167398at2759"/>
<feature type="transmembrane region" description="Helical" evidence="7">
    <location>
        <begin position="6"/>
        <end position="27"/>
    </location>
</feature>
<dbReference type="InterPro" id="IPR013130">
    <property type="entry name" value="Fe3_Rdtase_TM_dom"/>
</dbReference>
<keyword evidence="4" id="KW-0560">Oxidoreductase</keyword>
<dbReference type="AlphaFoldDB" id="A0A150H2J4"/>
<dbReference type="InterPro" id="IPR013121">
    <property type="entry name" value="Fe_red_NAD-bd_6"/>
</dbReference>
<feature type="transmembrane region" description="Helical" evidence="7">
    <location>
        <begin position="542"/>
        <end position="566"/>
    </location>
</feature>
<evidence type="ECO:0000256" key="5">
    <source>
        <dbReference type="ARBA" id="ARBA00023136"/>
    </source>
</evidence>
<feature type="region of interest" description="Disordered" evidence="6">
    <location>
        <begin position="487"/>
        <end position="511"/>
    </location>
</feature>
<dbReference type="PANTHER" id="PTHR11972">
    <property type="entry name" value="NADPH OXIDASE"/>
    <property type="match status" value="1"/>
</dbReference>
<dbReference type="CDD" id="cd06186">
    <property type="entry name" value="NOX_Duox_like_FAD_NADP"/>
    <property type="match status" value="1"/>
</dbReference>
<dbReference type="GO" id="GO:0005886">
    <property type="term" value="C:plasma membrane"/>
    <property type="evidence" value="ECO:0007669"/>
    <property type="project" value="TreeGrafter"/>
</dbReference>
<feature type="transmembrane region" description="Helical" evidence="7">
    <location>
        <begin position="586"/>
        <end position="614"/>
    </location>
</feature>
<evidence type="ECO:0000259" key="8">
    <source>
        <dbReference type="PROSITE" id="PS51384"/>
    </source>
</evidence>
<dbReference type="InterPro" id="IPR021848">
    <property type="entry name" value="HODM_asu-like"/>
</dbReference>
<dbReference type="SFLD" id="SFLDS00052">
    <property type="entry name" value="Ferric_Reductase_Domain"/>
    <property type="match status" value="1"/>
</dbReference>
<dbReference type="Gene3D" id="3.40.50.80">
    <property type="entry name" value="Nucleotide-binding domain of ferredoxin-NADP reductase (FNR) module"/>
    <property type="match status" value="1"/>
</dbReference>
<evidence type="ECO:0000313" key="10">
    <source>
        <dbReference type="Proteomes" id="UP000075714"/>
    </source>
</evidence>
<evidence type="ECO:0000256" key="6">
    <source>
        <dbReference type="SAM" id="MobiDB-lite"/>
    </source>
</evidence>
<dbReference type="SFLD" id="SFLDG01168">
    <property type="entry name" value="Ferric_reductase_subgroup_(FRE"/>
    <property type="match status" value="1"/>
</dbReference>
<keyword evidence="2 7" id="KW-0812">Transmembrane</keyword>
<dbReference type="InterPro" id="IPR017927">
    <property type="entry name" value="FAD-bd_FR_type"/>
</dbReference>
<dbReference type="Pfam" id="PF11927">
    <property type="entry name" value="HODM_asu-like"/>
    <property type="match status" value="1"/>
</dbReference>
<dbReference type="STRING" id="33097.A0A150H2J4"/>
<comment type="caution">
    <text evidence="9">The sequence shown here is derived from an EMBL/GenBank/DDBJ whole genome shotgun (WGS) entry which is preliminary data.</text>
</comment>
<dbReference type="Pfam" id="PF01794">
    <property type="entry name" value="Ferric_reduct"/>
    <property type="match status" value="1"/>
</dbReference>
<evidence type="ECO:0000256" key="4">
    <source>
        <dbReference type="ARBA" id="ARBA00023002"/>
    </source>
</evidence>
<evidence type="ECO:0000256" key="1">
    <source>
        <dbReference type="ARBA" id="ARBA00004141"/>
    </source>
</evidence>
<proteinExistence type="predicted"/>
<dbReference type="PROSITE" id="PS51384">
    <property type="entry name" value="FAD_FR"/>
    <property type="match status" value="1"/>
</dbReference>
<dbReference type="Proteomes" id="UP000075714">
    <property type="component" value="Unassembled WGS sequence"/>
</dbReference>
<evidence type="ECO:0000256" key="2">
    <source>
        <dbReference type="ARBA" id="ARBA00022692"/>
    </source>
</evidence>
<dbReference type="Pfam" id="PF08022">
    <property type="entry name" value="FAD_binding_8"/>
    <property type="match status" value="1"/>
</dbReference>
<name>A0A150H2J4_GONPE</name>
<keyword evidence="3 7" id="KW-1133">Transmembrane helix</keyword>
<dbReference type="PANTHER" id="PTHR11972:SF69">
    <property type="entry name" value="FERRIC REDUCTION OXIDASE 6-RELATED"/>
    <property type="match status" value="1"/>
</dbReference>
<dbReference type="EMBL" id="LSYV01000003">
    <property type="protein sequence ID" value="KXZ56058.1"/>
    <property type="molecule type" value="Genomic_DNA"/>
</dbReference>